<gene>
    <name evidence="1" type="ORF">Patl1_13505</name>
</gene>
<evidence type="ECO:0000313" key="1">
    <source>
        <dbReference type="EMBL" id="KAJ0090346.1"/>
    </source>
</evidence>
<proteinExistence type="predicted"/>
<accession>A0ACC1AUK6</accession>
<organism evidence="1 2">
    <name type="scientific">Pistacia atlantica</name>
    <dbReference type="NCBI Taxonomy" id="434234"/>
    <lineage>
        <taxon>Eukaryota</taxon>
        <taxon>Viridiplantae</taxon>
        <taxon>Streptophyta</taxon>
        <taxon>Embryophyta</taxon>
        <taxon>Tracheophyta</taxon>
        <taxon>Spermatophyta</taxon>
        <taxon>Magnoliopsida</taxon>
        <taxon>eudicotyledons</taxon>
        <taxon>Gunneridae</taxon>
        <taxon>Pentapetalae</taxon>
        <taxon>rosids</taxon>
        <taxon>malvids</taxon>
        <taxon>Sapindales</taxon>
        <taxon>Anacardiaceae</taxon>
        <taxon>Pistacia</taxon>
    </lineage>
</organism>
<evidence type="ECO:0000313" key="2">
    <source>
        <dbReference type="Proteomes" id="UP001164250"/>
    </source>
</evidence>
<comment type="caution">
    <text evidence="1">The sequence shown here is derived from an EMBL/GenBank/DDBJ whole genome shotgun (WGS) entry which is preliminary data.</text>
</comment>
<name>A0ACC1AUK6_9ROSI</name>
<protein>
    <submittedName>
        <fullName evidence="1">Uncharacterized protein</fullName>
    </submittedName>
</protein>
<sequence>MLTGSLDMVLVARLMHGRLGLVIEREERNGSFTSESVAESIRRVLVEKEGKPLRASMGYERDFWQHGVT</sequence>
<keyword evidence="2" id="KW-1185">Reference proteome</keyword>
<dbReference type="Proteomes" id="UP001164250">
    <property type="component" value="Chromosome 8"/>
</dbReference>
<reference evidence="2" key="1">
    <citation type="journal article" date="2023" name="G3 (Bethesda)">
        <title>Genome assembly and association tests identify interacting loci associated with vigor, precocity, and sex in interspecific pistachio rootstocks.</title>
        <authorList>
            <person name="Palmer W."/>
            <person name="Jacygrad E."/>
            <person name="Sagayaradj S."/>
            <person name="Cavanaugh K."/>
            <person name="Han R."/>
            <person name="Bertier L."/>
            <person name="Beede B."/>
            <person name="Kafkas S."/>
            <person name="Golino D."/>
            <person name="Preece J."/>
            <person name="Michelmore R."/>
        </authorList>
    </citation>
    <scope>NUCLEOTIDE SEQUENCE [LARGE SCALE GENOMIC DNA]</scope>
</reference>
<dbReference type="EMBL" id="CM047904">
    <property type="protein sequence ID" value="KAJ0090346.1"/>
    <property type="molecule type" value="Genomic_DNA"/>
</dbReference>